<keyword evidence="3" id="KW-1185">Reference proteome</keyword>
<feature type="domain" description="Peptidase S9 prolyl oligopeptidase catalytic" evidence="1">
    <location>
        <begin position="440"/>
        <end position="641"/>
    </location>
</feature>
<dbReference type="InterPro" id="IPR001375">
    <property type="entry name" value="Peptidase_S9_cat"/>
</dbReference>
<dbReference type="GO" id="GO:0008236">
    <property type="term" value="F:serine-type peptidase activity"/>
    <property type="evidence" value="ECO:0007669"/>
    <property type="project" value="InterPro"/>
</dbReference>
<reference evidence="2 3" key="1">
    <citation type="submission" date="2020-01" db="EMBL/GenBank/DDBJ databases">
        <title>Genome sequencing of strain KACC 21507.</title>
        <authorList>
            <person name="Heo J."/>
            <person name="Kim S.-J."/>
            <person name="Kim J.-S."/>
            <person name="Hong S.-B."/>
            <person name="Kwon S.-W."/>
        </authorList>
    </citation>
    <scope>NUCLEOTIDE SEQUENCE [LARGE SCALE GENOMIC DNA]</scope>
    <source>
        <strain evidence="2 3">KACC 21507</strain>
    </source>
</reference>
<gene>
    <name evidence="2" type="ORF">GT348_08310</name>
</gene>
<evidence type="ECO:0000259" key="1">
    <source>
        <dbReference type="Pfam" id="PF00326"/>
    </source>
</evidence>
<dbReference type="Proteomes" id="UP000463975">
    <property type="component" value="Chromosome"/>
</dbReference>
<dbReference type="InterPro" id="IPR029058">
    <property type="entry name" value="AB_hydrolase_fold"/>
</dbReference>
<proteinExistence type="predicted"/>
<dbReference type="KEGG" id="bomb:GT348_08310"/>
<dbReference type="PANTHER" id="PTHR43056:SF5">
    <property type="entry name" value="PEPTIDASE S9 PROLYL OLIGOPEPTIDASE CATALYTIC DOMAIN-CONTAINING PROTEIN"/>
    <property type="match status" value="1"/>
</dbReference>
<name>A0A6P1NI69_9PROT</name>
<dbReference type="Pfam" id="PF00326">
    <property type="entry name" value="Peptidase_S9"/>
    <property type="match status" value="1"/>
</dbReference>
<dbReference type="EMBL" id="CP047652">
    <property type="protein sequence ID" value="QHI96224.1"/>
    <property type="molecule type" value="Genomic_DNA"/>
</dbReference>
<protein>
    <submittedName>
        <fullName evidence="2">Prolyl oligopeptidase family serine peptidase</fullName>
    </submittedName>
</protein>
<dbReference type="SUPFAM" id="SSF69322">
    <property type="entry name" value="Tricorn protease domain 2"/>
    <property type="match status" value="1"/>
</dbReference>
<organism evidence="2 3">
    <name type="scientific">Aristophania vespae</name>
    <dbReference type="NCBI Taxonomy" id="2697033"/>
    <lineage>
        <taxon>Bacteria</taxon>
        <taxon>Pseudomonadati</taxon>
        <taxon>Pseudomonadota</taxon>
        <taxon>Alphaproteobacteria</taxon>
        <taxon>Acetobacterales</taxon>
        <taxon>Acetobacteraceae</taxon>
        <taxon>Aristophania</taxon>
    </lineage>
</organism>
<dbReference type="SUPFAM" id="SSF53474">
    <property type="entry name" value="alpha/beta-Hydrolases"/>
    <property type="match status" value="1"/>
</dbReference>
<evidence type="ECO:0000313" key="2">
    <source>
        <dbReference type="EMBL" id="QHI96224.1"/>
    </source>
</evidence>
<dbReference type="GO" id="GO:0006508">
    <property type="term" value="P:proteolysis"/>
    <property type="evidence" value="ECO:0007669"/>
    <property type="project" value="InterPro"/>
</dbReference>
<dbReference type="AlphaFoldDB" id="A0A6P1NI69"/>
<accession>A0A6P1NI69</accession>
<dbReference type="PANTHER" id="PTHR43056">
    <property type="entry name" value="PEPTIDASE S9 PROLYL OLIGOPEPTIDASE"/>
    <property type="match status" value="1"/>
</dbReference>
<evidence type="ECO:0000313" key="3">
    <source>
        <dbReference type="Proteomes" id="UP000463975"/>
    </source>
</evidence>
<dbReference type="Gene3D" id="3.40.50.1820">
    <property type="entry name" value="alpha/beta hydrolase"/>
    <property type="match status" value="1"/>
</dbReference>
<dbReference type="RefSeq" id="WP_160619296.1">
    <property type="nucleotide sequence ID" value="NZ_CP047652.1"/>
</dbReference>
<sequence length="646" mass="72777">MLSQTSLCQKQSWVDTSLIVRKTRQFSDVKIIGDYSLWLERRPDEGGRAVVVARDTQGLIRDLTPLGYDIGTKVHEYGGGAWEARLTPKGIEIIFSDRKKGGIWLSINGQEAQQWISQTVSEQGEELIYHYADFSFHPDRDEVFCVRECQSSGYESSDIASVNPNGLCNIWARDSDFYAAPRPSPNGQFLAWYQWQNPFMPWDETQLCVIDLTTKRKWVLAGQEGGISLIEPRWAGQDLYALSDQKRGEKEQDRYWSPIRFEWNNGEWHTHILPSAGVEIGFPAWVFGQNSYSVFEDGRILARGIKDALPCFLMYDPKQGWEKLSVKASPEMVPCSVNKEKTVFAWIDVPQDAPPALAIGSLDGAYDRFRLAWELPPHVTKNDISRAISVHFEVEEGPSPLQAFYYPPAQGDHCWHQEGGLPPLVVLVHGGPTGQASSALSFKVQWWTSRGFAVLDVNYRGSTGFGRTYRDALKGLWGVLDVQDCCTAVKALIEQKKIDPRRCVIRGSSAGGLTVLSALASSKLFRGGTVFYGVTDLTGLVQETHRFEARYFDGLIGPWPQAEALYKERSPLSWPEKLTNPVLFLHGAEDRVVPLSQAKALADQMKEAIFHIYPHEGHGFRAPDVIADSLQRELEFYERLFSLDCE</sequence>
<dbReference type="InterPro" id="IPR050585">
    <property type="entry name" value="Xaa-Pro_dipeptidyl-ppase/CocE"/>
</dbReference>